<evidence type="ECO:0000313" key="2">
    <source>
        <dbReference type="Proteomes" id="UP000270094"/>
    </source>
</evidence>
<proteinExistence type="predicted"/>
<sequence>MVDNRMMYISVYRNEMDRVRVTAVSQTGKTMLDTTLGKGEL</sequence>
<accession>A0A3P7IWU7</accession>
<organism evidence="1 2">
    <name type="scientific">Strongylus vulgaris</name>
    <name type="common">Blood worm</name>
    <dbReference type="NCBI Taxonomy" id="40348"/>
    <lineage>
        <taxon>Eukaryota</taxon>
        <taxon>Metazoa</taxon>
        <taxon>Ecdysozoa</taxon>
        <taxon>Nematoda</taxon>
        <taxon>Chromadorea</taxon>
        <taxon>Rhabditida</taxon>
        <taxon>Rhabditina</taxon>
        <taxon>Rhabditomorpha</taxon>
        <taxon>Strongyloidea</taxon>
        <taxon>Strongylidae</taxon>
        <taxon>Strongylus</taxon>
    </lineage>
</organism>
<protein>
    <submittedName>
        <fullName evidence="1">Uncharacterized protein</fullName>
    </submittedName>
</protein>
<dbReference type="EMBL" id="UYYB01094664">
    <property type="protein sequence ID" value="VDM74816.1"/>
    <property type="molecule type" value="Genomic_DNA"/>
</dbReference>
<dbReference type="Proteomes" id="UP000270094">
    <property type="component" value="Unassembled WGS sequence"/>
</dbReference>
<name>A0A3P7IWU7_STRVU</name>
<gene>
    <name evidence="1" type="ORF">SVUK_LOCUS9814</name>
</gene>
<keyword evidence="2" id="KW-1185">Reference proteome</keyword>
<dbReference type="AlphaFoldDB" id="A0A3P7IWU7"/>
<evidence type="ECO:0000313" key="1">
    <source>
        <dbReference type="EMBL" id="VDM74816.1"/>
    </source>
</evidence>
<dbReference type="OrthoDB" id="5828165at2759"/>
<reference evidence="1 2" key="1">
    <citation type="submission" date="2018-11" db="EMBL/GenBank/DDBJ databases">
        <authorList>
            <consortium name="Pathogen Informatics"/>
        </authorList>
    </citation>
    <scope>NUCLEOTIDE SEQUENCE [LARGE SCALE GENOMIC DNA]</scope>
</reference>